<dbReference type="InterPro" id="IPR003497">
    <property type="entry name" value="BRO_N_domain"/>
</dbReference>
<dbReference type="Proteomes" id="UP000503448">
    <property type="component" value="Segment"/>
</dbReference>
<sequence length="281" mass="32179">MKIMTQDISLSTFATITSPTIMSLFNKKCDIGGQTCDLWIVKVDNDQFMYGGQAVANILGYKKPRNAIRNHVKPNWKKTWEEIHDTANKIELPHNWQSNKVFINEIGVYSLILRSKLPSAELFRQWLFEEVLPGLRKTTDIAKTFEDYTSDKICAPVLTYVYIATSEEYMKKNIYKIGTTRYLTSRLNQLNCGRAYDLLYYIYTAPVGSDGLSVEKKLHDTFVALKLKGEFYQLQNKDLLLCINIINLHINFNCSSSIENKNAIATILKTVDGQLERPAPI</sequence>
<dbReference type="PROSITE" id="PS51750">
    <property type="entry name" value="BRO_N"/>
    <property type="match status" value="1"/>
</dbReference>
<dbReference type="Pfam" id="PF02498">
    <property type="entry name" value="Bro-N"/>
    <property type="match status" value="1"/>
</dbReference>
<dbReference type="RefSeq" id="YP_010087138.1">
    <property type="nucleotide sequence ID" value="NC_055502.1"/>
</dbReference>
<dbReference type="InterPro" id="IPR018306">
    <property type="entry name" value="Phage_T5_Orf172_DNA-bd"/>
</dbReference>
<proteinExistence type="predicted"/>
<dbReference type="Pfam" id="PF13455">
    <property type="entry name" value="MUG113"/>
    <property type="match status" value="1"/>
</dbReference>
<accession>A0A346TQ82</accession>
<dbReference type="PANTHER" id="PTHR36180">
    <property type="entry name" value="DNA-BINDING PROTEIN-RELATED-RELATED"/>
    <property type="match status" value="1"/>
</dbReference>
<dbReference type="GeneID" id="65102385"/>
<dbReference type="PANTHER" id="PTHR36180:SF2">
    <property type="entry name" value="BRO FAMILY PROTEIN"/>
    <property type="match status" value="1"/>
</dbReference>
<evidence type="ECO:0000259" key="1">
    <source>
        <dbReference type="PROSITE" id="PS51750"/>
    </source>
</evidence>
<reference evidence="2 3" key="1">
    <citation type="submission" date="2018-05" db="EMBL/GenBank/DDBJ databases">
        <title>The complete genome sequence of an alphabaculovirus isolated from the southern armyworm, Spodoptera eridania.</title>
        <authorList>
            <person name="Harrison R.L."/>
            <person name="Rowley D.L."/>
        </authorList>
    </citation>
    <scope>NUCLEOTIDE SEQUENCE [LARGE SCALE GENOMIC DNA]</scope>
    <source>
        <strain evidence="2">251</strain>
    </source>
</reference>
<dbReference type="KEGG" id="vg:65102385"/>
<dbReference type="SMART" id="SM01040">
    <property type="entry name" value="Bro-N"/>
    <property type="match status" value="1"/>
</dbReference>
<organism evidence="2 3">
    <name type="scientific">Spodoptera eridania nucleopolyhedrovirus</name>
    <dbReference type="NCBI Taxonomy" id="2315721"/>
    <lineage>
        <taxon>Viruses</taxon>
        <taxon>Viruses incertae sedis</taxon>
        <taxon>Naldaviricetes</taxon>
        <taxon>Lefavirales</taxon>
        <taxon>Baculoviridae</taxon>
        <taxon>Alphabaculovirus</taxon>
        <taxon>Alphabaculovirus speridaniae</taxon>
    </lineage>
</organism>
<evidence type="ECO:0000313" key="2">
    <source>
        <dbReference type="EMBL" id="AXU41742.1"/>
    </source>
</evidence>
<protein>
    <submittedName>
        <fullName evidence="2">BRO-B</fullName>
    </submittedName>
</protein>
<dbReference type="EMBL" id="MH320559">
    <property type="protein sequence ID" value="AXU41742.1"/>
    <property type="molecule type" value="Genomic_DNA"/>
</dbReference>
<name>A0A346TQ82_9ABAC</name>
<feature type="domain" description="Bro-N" evidence="1">
    <location>
        <begin position="22"/>
        <end position="139"/>
    </location>
</feature>
<evidence type="ECO:0000313" key="3">
    <source>
        <dbReference type="Proteomes" id="UP000503448"/>
    </source>
</evidence>
<dbReference type="SMART" id="SM00974">
    <property type="entry name" value="T5orf172"/>
    <property type="match status" value="1"/>
</dbReference>
<keyword evidence="3" id="KW-1185">Reference proteome</keyword>